<dbReference type="InterPro" id="IPR023804">
    <property type="entry name" value="DUF3792_TM"/>
</dbReference>
<proteinExistence type="predicted"/>
<evidence type="ECO:0000313" key="2">
    <source>
        <dbReference type="EMBL" id="KGJ51789.1"/>
    </source>
</evidence>
<keyword evidence="1" id="KW-0472">Membrane</keyword>
<gene>
    <name evidence="2" type="ORF">CIAN88_18710</name>
</gene>
<feature type="transmembrane region" description="Helical" evidence="1">
    <location>
        <begin position="43"/>
        <end position="61"/>
    </location>
</feature>
<reference evidence="2 3" key="1">
    <citation type="submission" date="2014-08" db="EMBL/GenBank/DDBJ databases">
        <title>Clostridium innocuum, an unnegligible vancomycin-resistant pathogen causing extra-intestinal infections.</title>
        <authorList>
            <person name="Feng Y."/>
            <person name="Chiu C.-H."/>
        </authorList>
    </citation>
    <scope>NUCLEOTIDE SEQUENCE [LARGE SCALE GENOMIC DNA]</scope>
    <source>
        <strain evidence="2 3">AN88</strain>
    </source>
</reference>
<feature type="transmembrane region" description="Helical" evidence="1">
    <location>
        <begin position="68"/>
        <end position="90"/>
    </location>
</feature>
<dbReference type="AlphaFoldDB" id="A0A099I1D5"/>
<evidence type="ECO:0000256" key="1">
    <source>
        <dbReference type="SAM" id="Phobius"/>
    </source>
</evidence>
<keyword evidence="1" id="KW-0812">Transmembrane</keyword>
<comment type="caution">
    <text evidence="2">The sequence shown here is derived from an EMBL/GenBank/DDBJ whole genome shotgun (WGS) entry which is preliminary data.</text>
</comment>
<evidence type="ECO:0000313" key="3">
    <source>
        <dbReference type="Proteomes" id="UP000030008"/>
    </source>
</evidence>
<dbReference type="Proteomes" id="UP000030008">
    <property type="component" value="Unassembled WGS sequence"/>
</dbReference>
<evidence type="ECO:0008006" key="4">
    <source>
        <dbReference type="Google" id="ProtNLM"/>
    </source>
</evidence>
<organism evidence="2 3">
    <name type="scientific">Clostridium innocuum</name>
    <dbReference type="NCBI Taxonomy" id="1522"/>
    <lineage>
        <taxon>Bacteria</taxon>
        <taxon>Bacillati</taxon>
        <taxon>Bacillota</taxon>
        <taxon>Clostridia</taxon>
        <taxon>Eubacteriales</taxon>
        <taxon>Clostridiaceae</taxon>
        <taxon>Clostridium</taxon>
    </lineage>
</organism>
<dbReference type="Pfam" id="PF12670">
    <property type="entry name" value="DUF3792"/>
    <property type="match status" value="1"/>
</dbReference>
<dbReference type="EMBL" id="JQIF01000097">
    <property type="protein sequence ID" value="KGJ51789.1"/>
    <property type="molecule type" value="Genomic_DNA"/>
</dbReference>
<accession>A0A099I1D5</accession>
<protein>
    <recommendedName>
        <fullName evidence="4">DUF3792 family protein</fullName>
    </recommendedName>
</protein>
<sequence>MKFKLQTYVRSVAVLLALTLLFSLVFAALYYFHAVSTSTFHILNWIGGIIAYGAGGALLGIGVNKKALFHALPVAAVFFLLSLLLSGFSLPALLENLSKALVYVAAAVIAFSRTHKG</sequence>
<name>A0A099I1D5_CLOIN</name>
<keyword evidence="1" id="KW-1133">Transmembrane helix</keyword>
<dbReference type="RefSeq" id="WP_044907349.1">
    <property type="nucleotide sequence ID" value="NZ_JAQCQO010000020.1"/>
</dbReference>